<accession>A0A6S6R1V7</accession>
<dbReference type="InterPro" id="IPR002575">
    <property type="entry name" value="Aminoglycoside_PTrfase"/>
</dbReference>
<dbReference type="GO" id="GO:0009088">
    <property type="term" value="P:threonine biosynthetic process"/>
    <property type="evidence" value="ECO:0007669"/>
    <property type="project" value="TreeGrafter"/>
</dbReference>
<dbReference type="AlphaFoldDB" id="A0A6S6R1V7"/>
<dbReference type="RefSeq" id="WP_184094387.1">
    <property type="nucleotide sequence ID" value="NZ_AP023367.1"/>
</dbReference>
<dbReference type="PANTHER" id="PTHR21064">
    <property type="entry name" value="AMINOGLYCOSIDE PHOSPHOTRANSFERASE DOMAIN-CONTAINING PROTEIN-RELATED"/>
    <property type="match status" value="1"/>
</dbReference>
<proteinExistence type="inferred from homology"/>
<dbReference type="EMBL" id="AP023367">
    <property type="protein sequence ID" value="BCJ94057.1"/>
    <property type="molecule type" value="Genomic_DNA"/>
</dbReference>
<evidence type="ECO:0000313" key="4">
    <source>
        <dbReference type="Proteomes" id="UP000515561"/>
    </source>
</evidence>
<evidence type="ECO:0000259" key="2">
    <source>
        <dbReference type="Pfam" id="PF01636"/>
    </source>
</evidence>
<feature type="domain" description="Aminoglycoside phosphotransferase" evidence="2">
    <location>
        <begin position="32"/>
        <end position="261"/>
    </location>
</feature>
<evidence type="ECO:0000256" key="1">
    <source>
        <dbReference type="ARBA" id="ARBA00038240"/>
    </source>
</evidence>
<dbReference type="PANTHER" id="PTHR21064:SF6">
    <property type="entry name" value="AMINOGLYCOSIDE PHOSPHOTRANSFERASE DOMAIN-CONTAINING PROTEIN"/>
    <property type="match status" value="1"/>
</dbReference>
<sequence length="338" mass="39617">MEKYIHELFNEDILMQAAVRYSMDRDSLTKIGGFENFVYGYTFEGKEYILRLTHSSHREKAMVQSELDFIEYLSSHSAAVSKPVYSFNHELVEKISIDENNYFLATAFTKAPGKHMQPSDATDELFKEWGRSIGKMHRLSKDYKPNNLTTTRPVWYEDPIFIKPEAYLPKEHQIVGEKLNSLASKLKNLPKDRDSFGLMHTDIHTGNFFIHEGKITIFDFDDSAYQYFISDIAIALFYCLLRPDSAENKIAFANHFLHHFLAGYRKENQLSDQWIALLPDFLKLRELELYVVIFRSCDMDNPGPWEQNYMNGRKERIEKDVPYLGAVWDLSPYFQKHN</sequence>
<dbReference type="Pfam" id="PF01636">
    <property type="entry name" value="APH"/>
    <property type="match status" value="1"/>
</dbReference>
<reference evidence="3 4" key="1">
    <citation type="journal article" date="2016" name="Int. J. Syst. Evol. Microbiol.">
        <title>Descriptions of Anaerotaenia torta gen. nov., sp. nov. and Anaerocolumna cellulosilytica gen. nov., sp. nov. isolated from a methanogenic reactor of cattle waste.</title>
        <authorList>
            <person name="Uek A."/>
            <person name="Ohtaki Y."/>
            <person name="Kaku N."/>
            <person name="Ueki K."/>
        </authorList>
    </citation>
    <scope>NUCLEOTIDE SEQUENCE [LARGE SCALE GENOMIC DNA]</scope>
    <source>
        <strain evidence="3 4">SN021</strain>
    </source>
</reference>
<dbReference type="Gene3D" id="3.30.200.20">
    <property type="entry name" value="Phosphorylase Kinase, domain 1"/>
    <property type="match status" value="1"/>
</dbReference>
<protein>
    <recommendedName>
        <fullName evidence="2">Aminoglycoside phosphotransferase domain-containing protein</fullName>
    </recommendedName>
</protein>
<organism evidence="3 4">
    <name type="scientific">Anaerocolumna cellulosilytica</name>
    <dbReference type="NCBI Taxonomy" id="433286"/>
    <lineage>
        <taxon>Bacteria</taxon>
        <taxon>Bacillati</taxon>
        <taxon>Bacillota</taxon>
        <taxon>Clostridia</taxon>
        <taxon>Lachnospirales</taxon>
        <taxon>Lachnospiraceae</taxon>
        <taxon>Anaerocolumna</taxon>
    </lineage>
</organism>
<dbReference type="Proteomes" id="UP000515561">
    <property type="component" value="Chromosome"/>
</dbReference>
<comment type="similarity">
    <text evidence="1">Belongs to the pseudomonas-type ThrB family.</text>
</comment>
<evidence type="ECO:0000313" key="3">
    <source>
        <dbReference type="EMBL" id="BCJ94057.1"/>
    </source>
</evidence>
<keyword evidence="4" id="KW-1185">Reference proteome</keyword>
<dbReference type="InterPro" id="IPR011009">
    <property type="entry name" value="Kinase-like_dom_sf"/>
</dbReference>
<dbReference type="GO" id="GO:0004413">
    <property type="term" value="F:homoserine kinase activity"/>
    <property type="evidence" value="ECO:0007669"/>
    <property type="project" value="TreeGrafter"/>
</dbReference>
<gene>
    <name evidence="3" type="primary">yerI</name>
    <name evidence="3" type="ORF">acsn021_16260</name>
</gene>
<name>A0A6S6R1V7_9FIRM</name>
<dbReference type="KEGG" id="acel:acsn021_16260"/>
<dbReference type="Gene3D" id="3.90.1200.10">
    <property type="match status" value="1"/>
</dbReference>
<dbReference type="InterPro" id="IPR050249">
    <property type="entry name" value="Pseudomonas-type_ThrB"/>
</dbReference>
<dbReference type="SUPFAM" id="SSF56112">
    <property type="entry name" value="Protein kinase-like (PK-like)"/>
    <property type="match status" value="1"/>
</dbReference>